<proteinExistence type="predicted"/>
<gene>
    <name evidence="1" type="ORF">CMC5_080740</name>
</gene>
<dbReference type="KEGG" id="ccro:CMC5_080740"/>
<protein>
    <submittedName>
        <fullName evidence="1">Uncharacterized protein</fullName>
    </submittedName>
</protein>
<dbReference type="EMBL" id="CP012159">
    <property type="protein sequence ID" value="AKT43837.1"/>
    <property type="molecule type" value="Genomic_DNA"/>
</dbReference>
<organism evidence="1 2">
    <name type="scientific">Chondromyces crocatus</name>
    <dbReference type="NCBI Taxonomy" id="52"/>
    <lineage>
        <taxon>Bacteria</taxon>
        <taxon>Pseudomonadati</taxon>
        <taxon>Myxococcota</taxon>
        <taxon>Polyangia</taxon>
        <taxon>Polyangiales</taxon>
        <taxon>Polyangiaceae</taxon>
        <taxon>Chondromyces</taxon>
    </lineage>
</organism>
<name>A0A0K1ET63_CHOCO</name>
<evidence type="ECO:0000313" key="2">
    <source>
        <dbReference type="Proteomes" id="UP000067626"/>
    </source>
</evidence>
<accession>A0A0K1ET63</accession>
<keyword evidence="2" id="KW-1185">Reference proteome</keyword>
<evidence type="ECO:0000313" key="1">
    <source>
        <dbReference type="EMBL" id="AKT43837.1"/>
    </source>
</evidence>
<dbReference type="RefSeq" id="WP_050435254.1">
    <property type="nucleotide sequence ID" value="NZ_CP012159.1"/>
</dbReference>
<dbReference type="OrthoDB" id="5518763at2"/>
<sequence>MRESSGQNIVLGDETIETTSETVDTVDEFVVSTDEVVQEVVTPELASEVLLGALGPIVDADYVPGKTCFRDVLCDRFELSEIEAEELVDSLEVAGHVRFISSEEGFGWSITRAGSGA</sequence>
<dbReference type="Proteomes" id="UP000067626">
    <property type="component" value="Chromosome"/>
</dbReference>
<dbReference type="STRING" id="52.CMC5_080740"/>
<dbReference type="AlphaFoldDB" id="A0A0K1ET63"/>
<reference evidence="1 2" key="1">
    <citation type="submission" date="2015-07" db="EMBL/GenBank/DDBJ databases">
        <title>Genome analysis of myxobacterium Chondromyces crocatus Cm c5 reveals a high potential for natural compound synthesis and the genetic basis for the loss of fruiting body formation.</title>
        <authorList>
            <person name="Zaburannyi N."/>
            <person name="Bunk B."/>
            <person name="Maier J."/>
            <person name="Overmann J."/>
            <person name="Mueller R."/>
        </authorList>
    </citation>
    <scope>NUCLEOTIDE SEQUENCE [LARGE SCALE GENOMIC DNA]</scope>
    <source>
        <strain evidence="1 2">Cm c5</strain>
    </source>
</reference>